<name>A0ACA9P2A8_9GLOM</name>
<comment type="caution">
    <text evidence="1">The sequence shown here is derived from an EMBL/GenBank/DDBJ whole genome shotgun (WGS) entry which is preliminary data.</text>
</comment>
<keyword evidence="2" id="KW-1185">Reference proteome</keyword>
<reference evidence="1" key="1">
    <citation type="submission" date="2021-06" db="EMBL/GenBank/DDBJ databases">
        <authorList>
            <person name="Kallberg Y."/>
            <person name="Tangrot J."/>
            <person name="Rosling A."/>
        </authorList>
    </citation>
    <scope>NUCLEOTIDE SEQUENCE</scope>
    <source>
        <strain evidence="1">IL203A</strain>
    </source>
</reference>
<feature type="non-terminal residue" evidence="1">
    <location>
        <position position="225"/>
    </location>
</feature>
<evidence type="ECO:0000313" key="2">
    <source>
        <dbReference type="Proteomes" id="UP000789702"/>
    </source>
</evidence>
<organism evidence="1 2">
    <name type="scientific">Dentiscutata heterogama</name>
    <dbReference type="NCBI Taxonomy" id="1316150"/>
    <lineage>
        <taxon>Eukaryota</taxon>
        <taxon>Fungi</taxon>
        <taxon>Fungi incertae sedis</taxon>
        <taxon>Mucoromycota</taxon>
        <taxon>Glomeromycotina</taxon>
        <taxon>Glomeromycetes</taxon>
        <taxon>Diversisporales</taxon>
        <taxon>Gigasporaceae</taxon>
        <taxon>Dentiscutata</taxon>
    </lineage>
</organism>
<proteinExistence type="predicted"/>
<accession>A0ACA9P2A8</accession>
<gene>
    <name evidence="1" type="ORF">DHETER_LOCUS11140</name>
</gene>
<dbReference type="EMBL" id="CAJVPU010023523">
    <property type="protein sequence ID" value="CAG8688715.1"/>
    <property type="molecule type" value="Genomic_DNA"/>
</dbReference>
<protein>
    <submittedName>
        <fullName evidence="1">7386_t:CDS:1</fullName>
    </submittedName>
</protein>
<sequence>PSSSEITGKSSNQNRLDIPIPSIPTPSIPNVLSSVEPAVSAVSSAITDAANTAANTAGNIAAVALGLLSQLLSAFDNFKPRSPTANVSGFFTIPYLIALIFNAISLPLLYFHFTIIAALLILTSSLLNIIACFFDLLLFVWVFDLISIIPGIGSQNTGPGIYLATISASFLTVATILLFHFVVTDAANTAANTAGDIAAVAPGLLSQLLSASDNFKPRSPTANVS</sequence>
<feature type="non-terminal residue" evidence="1">
    <location>
        <position position="1"/>
    </location>
</feature>
<dbReference type="Proteomes" id="UP000789702">
    <property type="component" value="Unassembled WGS sequence"/>
</dbReference>
<evidence type="ECO:0000313" key="1">
    <source>
        <dbReference type="EMBL" id="CAG8688715.1"/>
    </source>
</evidence>